<keyword evidence="5" id="KW-0326">Glycosidase</keyword>
<dbReference type="AlphaFoldDB" id="W9REW9"/>
<protein>
    <recommendedName>
        <fullName evidence="3">glucan endo-1,3-beta-D-glucosidase</fullName>
        <ecNumber evidence="3">3.2.1.39</ecNumber>
    </recommendedName>
    <alternativeName>
        <fullName evidence="6">(1-&gt;3)-beta-glucan endohydrolase</fullName>
    </alternativeName>
    <alternativeName>
        <fullName evidence="7">Beta-1,3-endoglucanase</fullName>
    </alternativeName>
</protein>
<dbReference type="Gene3D" id="3.20.20.80">
    <property type="entry name" value="Glycosidases"/>
    <property type="match status" value="2"/>
</dbReference>
<feature type="compositionally biased region" description="Polar residues" evidence="9">
    <location>
        <begin position="1"/>
        <end position="14"/>
    </location>
</feature>
<evidence type="ECO:0000256" key="6">
    <source>
        <dbReference type="ARBA" id="ARBA00033335"/>
    </source>
</evidence>
<accession>W9REW9</accession>
<organism evidence="10 11">
    <name type="scientific">Morus notabilis</name>
    <dbReference type="NCBI Taxonomy" id="981085"/>
    <lineage>
        <taxon>Eukaryota</taxon>
        <taxon>Viridiplantae</taxon>
        <taxon>Streptophyta</taxon>
        <taxon>Embryophyta</taxon>
        <taxon>Tracheophyta</taxon>
        <taxon>Spermatophyta</taxon>
        <taxon>Magnoliopsida</taxon>
        <taxon>eudicotyledons</taxon>
        <taxon>Gunneridae</taxon>
        <taxon>Pentapetalae</taxon>
        <taxon>rosids</taxon>
        <taxon>fabids</taxon>
        <taxon>Rosales</taxon>
        <taxon>Moraceae</taxon>
        <taxon>Moreae</taxon>
        <taxon>Morus</taxon>
    </lineage>
</organism>
<dbReference type="GO" id="GO:0005975">
    <property type="term" value="P:carbohydrate metabolic process"/>
    <property type="evidence" value="ECO:0007669"/>
    <property type="project" value="InterPro"/>
</dbReference>
<dbReference type="STRING" id="981085.W9REW9"/>
<name>W9REW9_9ROSA</name>
<evidence type="ECO:0000313" key="11">
    <source>
        <dbReference type="Proteomes" id="UP000030645"/>
    </source>
</evidence>
<keyword evidence="11" id="KW-1185">Reference proteome</keyword>
<evidence type="ECO:0000256" key="1">
    <source>
        <dbReference type="ARBA" id="ARBA00000382"/>
    </source>
</evidence>
<evidence type="ECO:0000256" key="7">
    <source>
        <dbReference type="ARBA" id="ARBA00033417"/>
    </source>
</evidence>
<dbReference type="SUPFAM" id="SSF51445">
    <property type="entry name" value="(Trans)glycosidases"/>
    <property type="match status" value="1"/>
</dbReference>
<comment type="catalytic activity">
    <reaction evidence="1">
        <text>Hydrolysis of (1-&gt;3)-beta-D-glucosidic linkages in (1-&gt;3)-beta-D-glucans.</text>
        <dbReference type="EC" id="3.2.1.39"/>
    </reaction>
</comment>
<dbReference type="PANTHER" id="PTHR32227">
    <property type="entry name" value="GLUCAN ENDO-1,3-BETA-GLUCOSIDASE BG1-RELATED-RELATED"/>
    <property type="match status" value="1"/>
</dbReference>
<dbReference type="GO" id="GO:0042973">
    <property type="term" value="F:glucan endo-1,3-beta-D-glucosidase activity"/>
    <property type="evidence" value="ECO:0007669"/>
    <property type="project" value="UniProtKB-EC"/>
</dbReference>
<evidence type="ECO:0000256" key="5">
    <source>
        <dbReference type="ARBA" id="ARBA00023295"/>
    </source>
</evidence>
<evidence type="ECO:0000256" key="9">
    <source>
        <dbReference type="SAM" id="MobiDB-lite"/>
    </source>
</evidence>
<dbReference type="eggNOG" id="ENOG502QQ3M">
    <property type="taxonomic scope" value="Eukaryota"/>
</dbReference>
<evidence type="ECO:0000313" key="10">
    <source>
        <dbReference type="EMBL" id="EXB88168.1"/>
    </source>
</evidence>
<evidence type="ECO:0000256" key="4">
    <source>
        <dbReference type="ARBA" id="ARBA00022801"/>
    </source>
</evidence>
<dbReference type="Pfam" id="PF00332">
    <property type="entry name" value="Glyco_hydro_17"/>
    <property type="match status" value="2"/>
</dbReference>
<dbReference type="EC" id="3.2.1.39" evidence="3"/>
<dbReference type="Proteomes" id="UP000030645">
    <property type="component" value="Unassembled WGS sequence"/>
</dbReference>
<reference evidence="11" key="1">
    <citation type="submission" date="2013-01" db="EMBL/GenBank/DDBJ databases">
        <title>Draft Genome Sequence of a Mulberry Tree, Morus notabilis C.K. Schneid.</title>
        <authorList>
            <person name="He N."/>
            <person name="Zhao S."/>
        </authorList>
    </citation>
    <scope>NUCLEOTIDE SEQUENCE</scope>
</reference>
<dbReference type="InterPro" id="IPR044965">
    <property type="entry name" value="Glyco_hydro_17_plant"/>
</dbReference>
<keyword evidence="4" id="KW-0378">Hydrolase</keyword>
<dbReference type="EMBL" id="KE344947">
    <property type="protein sequence ID" value="EXB88168.1"/>
    <property type="molecule type" value="Genomic_DNA"/>
</dbReference>
<comment type="similarity">
    <text evidence="2 8">Belongs to the glycosyl hydrolase 17 family.</text>
</comment>
<evidence type="ECO:0000256" key="3">
    <source>
        <dbReference type="ARBA" id="ARBA00012780"/>
    </source>
</evidence>
<evidence type="ECO:0000256" key="8">
    <source>
        <dbReference type="RuleBase" id="RU004335"/>
    </source>
</evidence>
<dbReference type="InterPro" id="IPR017853">
    <property type="entry name" value="GH"/>
</dbReference>
<sequence length="197" mass="21591">MTTQGQGESRSGSSLRGDGNSGGFNKLMAYLSTDSSAAANWIQTNLKRYASDVKFRYIAVGNKVKLESSDQAPSVLPAMENIYIEIASAALEDRTKVSTAIDTNLLSVFDPPSARTFSETTRNFIEQIKEAVMRDENGLEYRNLFDALMDALYSDPEKINGGDLEIVVAESGWPSDCGDGEVETIEKAGVYYRNLMD</sequence>
<feature type="region of interest" description="Disordered" evidence="9">
    <location>
        <begin position="1"/>
        <end position="20"/>
    </location>
</feature>
<proteinExistence type="inferred from homology"/>
<evidence type="ECO:0000256" key="2">
    <source>
        <dbReference type="ARBA" id="ARBA00008773"/>
    </source>
</evidence>
<gene>
    <name evidence="10" type="ORF">L484_005593</name>
</gene>
<dbReference type="InterPro" id="IPR000490">
    <property type="entry name" value="Glyco_hydro_17"/>
</dbReference>